<organism evidence="2">
    <name type="scientific">Schaalia odontolytica</name>
    <dbReference type="NCBI Taxonomy" id="1660"/>
    <lineage>
        <taxon>Bacteria</taxon>
        <taxon>Bacillati</taxon>
        <taxon>Actinomycetota</taxon>
        <taxon>Actinomycetes</taxon>
        <taxon>Actinomycetales</taxon>
        <taxon>Actinomycetaceae</taxon>
        <taxon>Schaalia</taxon>
    </lineage>
</organism>
<reference evidence="2" key="1">
    <citation type="submission" date="2019-11" db="EMBL/GenBank/DDBJ databases">
        <authorList>
            <person name="Feng L."/>
        </authorList>
    </citation>
    <scope>NUCLEOTIDE SEQUENCE</scope>
    <source>
        <strain evidence="2">AodontolyticusLFYP35</strain>
    </source>
</reference>
<name>A0A6N2SKR7_9ACTO</name>
<feature type="domain" description="N-acetyltransferase" evidence="1">
    <location>
        <begin position="1"/>
        <end position="204"/>
    </location>
</feature>
<keyword evidence="2" id="KW-0808">Transferase</keyword>
<evidence type="ECO:0000313" key="2">
    <source>
        <dbReference type="EMBL" id="VYS93694.1"/>
    </source>
</evidence>
<sequence>MHVYSAREDQVDKLADLAGAAFENYPLHTAVKGLLAEPEKFSDWIRDLHGVMIRVFVRYHTVLVLEDQGKILGVALLNRRPPGLLEYLRYCRPLLGYMRFDRLVRFFSFTEAADSVVRKASDFQWFLTVIAVDPEFQHRGIGKLFLERGIEGYIRSHGGGCLAFITCTPRNAQFYSSAGYRIVGEHSVSLDGNDVPVWSFEKVIV</sequence>
<dbReference type="InterPro" id="IPR016181">
    <property type="entry name" value="Acyl_CoA_acyltransferase"/>
</dbReference>
<protein>
    <submittedName>
        <fullName evidence="2">Acetyltransferase (GNAT) family protein</fullName>
    </submittedName>
</protein>
<dbReference type="CDD" id="cd04301">
    <property type="entry name" value="NAT_SF"/>
    <property type="match status" value="1"/>
</dbReference>
<dbReference type="SUPFAM" id="SSF55729">
    <property type="entry name" value="Acyl-CoA N-acyltransferases (Nat)"/>
    <property type="match status" value="1"/>
</dbReference>
<proteinExistence type="predicted"/>
<dbReference type="InterPro" id="IPR000182">
    <property type="entry name" value="GNAT_dom"/>
</dbReference>
<dbReference type="InterPro" id="IPR052523">
    <property type="entry name" value="Trichothecene_AcTrans"/>
</dbReference>
<dbReference type="PROSITE" id="PS51186">
    <property type="entry name" value="GNAT"/>
    <property type="match status" value="1"/>
</dbReference>
<dbReference type="Gene3D" id="3.40.630.30">
    <property type="match status" value="1"/>
</dbReference>
<accession>A0A6N2SKR7</accession>
<dbReference type="EMBL" id="CACRSM010000002">
    <property type="protein sequence ID" value="VYS93694.1"/>
    <property type="molecule type" value="Genomic_DNA"/>
</dbReference>
<dbReference type="PANTHER" id="PTHR42791:SF1">
    <property type="entry name" value="N-ACETYLTRANSFERASE DOMAIN-CONTAINING PROTEIN"/>
    <property type="match status" value="1"/>
</dbReference>
<dbReference type="Pfam" id="PF13508">
    <property type="entry name" value="Acetyltransf_7"/>
    <property type="match status" value="1"/>
</dbReference>
<evidence type="ECO:0000259" key="1">
    <source>
        <dbReference type="PROSITE" id="PS51186"/>
    </source>
</evidence>
<dbReference type="PANTHER" id="PTHR42791">
    <property type="entry name" value="GNAT FAMILY ACETYLTRANSFERASE"/>
    <property type="match status" value="1"/>
</dbReference>
<dbReference type="GO" id="GO:0016747">
    <property type="term" value="F:acyltransferase activity, transferring groups other than amino-acyl groups"/>
    <property type="evidence" value="ECO:0007669"/>
    <property type="project" value="InterPro"/>
</dbReference>
<gene>
    <name evidence="2" type="ORF">AOLFYP35_00900</name>
</gene>
<dbReference type="AlphaFoldDB" id="A0A6N2SKR7"/>